<dbReference type="Pfam" id="PF00708">
    <property type="entry name" value="Acylphosphatase"/>
    <property type="match status" value="1"/>
</dbReference>
<dbReference type="AlphaFoldDB" id="A0A7W2FRH7"/>
<evidence type="ECO:0000256" key="3">
    <source>
        <dbReference type="ARBA" id="ARBA00015991"/>
    </source>
</evidence>
<feature type="active site" evidence="5">
    <location>
        <position position="20"/>
    </location>
</feature>
<dbReference type="PROSITE" id="PS00150">
    <property type="entry name" value="ACYLPHOSPHATASE_1"/>
    <property type="match status" value="1"/>
</dbReference>
<dbReference type="EMBL" id="JACFYF010000006">
    <property type="protein sequence ID" value="MBA5762933.1"/>
    <property type="molecule type" value="Genomic_DNA"/>
</dbReference>
<dbReference type="GO" id="GO:0003998">
    <property type="term" value="F:acylphosphatase activity"/>
    <property type="evidence" value="ECO:0007669"/>
    <property type="project" value="UniProtKB-EC"/>
</dbReference>
<evidence type="ECO:0000256" key="5">
    <source>
        <dbReference type="PROSITE-ProRule" id="PRU00520"/>
    </source>
</evidence>
<organism evidence="9 10">
    <name type="scientific">Vibrio marinisediminis</name>
    <dbReference type="NCBI Taxonomy" id="2758441"/>
    <lineage>
        <taxon>Bacteria</taxon>
        <taxon>Pseudomonadati</taxon>
        <taxon>Pseudomonadota</taxon>
        <taxon>Gammaproteobacteria</taxon>
        <taxon>Vibrionales</taxon>
        <taxon>Vibrionaceae</taxon>
        <taxon>Vibrio</taxon>
    </lineage>
</organism>
<dbReference type="Proteomes" id="UP000571701">
    <property type="component" value="Unassembled WGS sequence"/>
</dbReference>
<dbReference type="InterPro" id="IPR020456">
    <property type="entry name" value="Acylphosphatase"/>
</dbReference>
<name>A0A7W2FRH7_9VIBR</name>
<proteinExistence type="inferred from homology"/>
<protein>
    <recommendedName>
        <fullName evidence="3 5">Acylphosphatase</fullName>
        <ecNumber evidence="2 5">3.6.1.7</ecNumber>
    </recommendedName>
</protein>
<evidence type="ECO:0000256" key="2">
    <source>
        <dbReference type="ARBA" id="ARBA00012150"/>
    </source>
</evidence>
<dbReference type="EC" id="3.6.1.7" evidence="2 5"/>
<dbReference type="SUPFAM" id="SSF54975">
    <property type="entry name" value="Acylphosphatase/BLUF domain-like"/>
    <property type="match status" value="1"/>
</dbReference>
<accession>A0A7W2FRH7</accession>
<dbReference type="PANTHER" id="PTHR47268">
    <property type="entry name" value="ACYLPHOSPHATASE"/>
    <property type="match status" value="1"/>
</dbReference>
<evidence type="ECO:0000256" key="7">
    <source>
        <dbReference type="RuleBase" id="RU004168"/>
    </source>
</evidence>
<dbReference type="InterPro" id="IPR036046">
    <property type="entry name" value="Acylphosphatase-like_dom_sf"/>
</dbReference>
<evidence type="ECO:0000259" key="8">
    <source>
        <dbReference type="PROSITE" id="PS51160"/>
    </source>
</evidence>
<dbReference type="PANTHER" id="PTHR47268:SF4">
    <property type="entry name" value="ACYLPHOSPHATASE"/>
    <property type="match status" value="1"/>
</dbReference>
<evidence type="ECO:0000256" key="1">
    <source>
        <dbReference type="ARBA" id="ARBA00005614"/>
    </source>
</evidence>
<dbReference type="PROSITE" id="PS00151">
    <property type="entry name" value="ACYLPHOSPHATASE_2"/>
    <property type="match status" value="1"/>
</dbReference>
<feature type="active site" evidence="5">
    <location>
        <position position="38"/>
    </location>
</feature>
<comment type="similarity">
    <text evidence="1 7">Belongs to the acylphosphatase family.</text>
</comment>
<dbReference type="InterPro" id="IPR001792">
    <property type="entry name" value="Acylphosphatase-like_dom"/>
</dbReference>
<keyword evidence="5 6" id="KW-0378">Hydrolase</keyword>
<gene>
    <name evidence="9" type="primary">yccX</name>
    <name evidence="9" type="ORF">H2O73_11295</name>
</gene>
<reference evidence="9 10" key="1">
    <citation type="submission" date="2020-07" db="EMBL/GenBank/DDBJ databases">
        <title>Vibrio marinisediminis sp. nov., isolated from marine sediment.</title>
        <authorList>
            <person name="Ji X."/>
        </authorList>
    </citation>
    <scope>NUCLEOTIDE SEQUENCE [LARGE SCALE GENOMIC DNA]</scope>
    <source>
        <strain evidence="9 10">404</strain>
    </source>
</reference>
<feature type="domain" description="Acylphosphatase-like" evidence="8">
    <location>
        <begin position="5"/>
        <end position="90"/>
    </location>
</feature>
<dbReference type="RefSeq" id="WP_182108957.1">
    <property type="nucleotide sequence ID" value="NZ_JACFYF010000006.1"/>
</dbReference>
<dbReference type="InterPro" id="IPR017968">
    <property type="entry name" value="Acylphosphatase_CS"/>
</dbReference>
<evidence type="ECO:0000256" key="6">
    <source>
        <dbReference type="RuleBase" id="RU000553"/>
    </source>
</evidence>
<evidence type="ECO:0000313" key="10">
    <source>
        <dbReference type="Proteomes" id="UP000571701"/>
    </source>
</evidence>
<comment type="catalytic activity">
    <reaction evidence="4 5 6">
        <text>an acyl phosphate + H2O = a carboxylate + phosphate + H(+)</text>
        <dbReference type="Rhea" id="RHEA:14965"/>
        <dbReference type="ChEBI" id="CHEBI:15377"/>
        <dbReference type="ChEBI" id="CHEBI:15378"/>
        <dbReference type="ChEBI" id="CHEBI:29067"/>
        <dbReference type="ChEBI" id="CHEBI:43474"/>
        <dbReference type="ChEBI" id="CHEBI:59918"/>
        <dbReference type="EC" id="3.6.1.7"/>
    </reaction>
</comment>
<sequence>MEHQCIKFKVSGRVQGVGFRYHTAYFGLKNGVTGYAKNLWDGDVEVMVCGDKTQIAKMEAYLHQGPPSAKVESLLSEIVEFKSYKGFEIL</sequence>
<comment type="caution">
    <text evidence="9">The sequence shown here is derived from an EMBL/GenBank/DDBJ whole genome shotgun (WGS) entry which is preliminary data.</text>
</comment>
<dbReference type="NCBIfam" id="NF011000">
    <property type="entry name" value="PRK14426.1"/>
    <property type="match status" value="1"/>
</dbReference>
<keyword evidence="10" id="KW-1185">Reference proteome</keyword>
<evidence type="ECO:0000313" key="9">
    <source>
        <dbReference type="EMBL" id="MBA5762933.1"/>
    </source>
</evidence>
<evidence type="ECO:0000256" key="4">
    <source>
        <dbReference type="ARBA" id="ARBA00047645"/>
    </source>
</evidence>
<dbReference type="PROSITE" id="PS51160">
    <property type="entry name" value="ACYLPHOSPHATASE_3"/>
    <property type="match status" value="1"/>
</dbReference>
<dbReference type="Gene3D" id="3.30.70.100">
    <property type="match status" value="1"/>
</dbReference>